<sequence>MAAGSRDRVTVDLRGAGPVVQARAMAQGLTVAAFIRRAVMTIAEAPVDSTETCSIAPSDTEQRLIKVTLRLTADHALLLATRARSAEVSQGSYVARLLEGQPPPRPASDRREAIVALAKSTDQLAVMSTDLQTVLRLIRTASPERAEPFRGNVRTLLEDVRAHLDMACSYLADLPRTAPPRSRRRSLRGSD</sequence>
<reference evidence="1 2" key="1">
    <citation type="submission" date="2019-08" db="EMBL/GenBank/DDBJ databases">
        <authorList>
            <person name="Khan S.A."/>
            <person name="Jeon C.O."/>
            <person name="Jeong S.E."/>
        </authorList>
    </citation>
    <scope>NUCLEOTIDE SEQUENCE [LARGE SCALE GENOMIC DNA]</scope>
    <source>
        <strain evidence="2">IMCC1728</strain>
    </source>
</reference>
<dbReference type="AlphaFoldDB" id="A0A5C6U5K4"/>
<proteinExistence type="predicted"/>
<dbReference type="EMBL" id="VOPW01000001">
    <property type="protein sequence ID" value="TXC67018.1"/>
    <property type="molecule type" value="Genomic_DNA"/>
</dbReference>
<dbReference type="Proteomes" id="UP000321832">
    <property type="component" value="Unassembled WGS sequence"/>
</dbReference>
<gene>
    <name evidence="1" type="ORF">FSC37_18375</name>
</gene>
<comment type="caution">
    <text evidence="1">The sequence shown here is derived from an EMBL/GenBank/DDBJ whole genome shotgun (WGS) entry which is preliminary data.</text>
</comment>
<keyword evidence="2" id="KW-1185">Reference proteome</keyword>
<accession>A0A5C6U5K4</accession>
<organism evidence="1 2">
    <name type="scientific">Piscinibacter aquaticus</name>
    <dbReference type="NCBI Taxonomy" id="392597"/>
    <lineage>
        <taxon>Bacteria</taxon>
        <taxon>Pseudomonadati</taxon>
        <taxon>Pseudomonadota</taxon>
        <taxon>Betaproteobacteria</taxon>
        <taxon>Burkholderiales</taxon>
        <taxon>Sphaerotilaceae</taxon>
        <taxon>Piscinibacter</taxon>
    </lineage>
</organism>
<evidence type="ECO:0000313" key="1">
    <source>
        <dbReference type="EMBL" id="TXC67018.1"/>
    </source>
</evidence>
<evidence type="ECO:0000313" key="2">
    <source>
        <dbReference type="Proteomes" id="UP000321832"/>
    </source>
</evidence>
<protein>
    <submittedName>
        <fullName evidence="1">Uncharacterized protein</fullName>
    </submittedName>
</protein>
<name>A0A5C6U5K4_9BURK</name>